<reference evidence="1" key="1">
    <citation type="submission" date="2017-02" db="UniProtKB">
        <authorList>
            <consortium name="WormBaseParasite"/>
        </authorList>
    </citation>
    <scope>IDENTIFICATION</scope>
</reference>
<dbReference type="AlphaFoldDB" id="A0A0N4W7D7"/>
<name>A0A0N4W7D7_HAEPC</name>
<organism evidence="1">
    <name type="scientific">Haemonchus placei</name>
    <name type="common">Barber's pole worm</name>
    <dbReference type="NCBI Taxonomy" id="6290"/>
    <lineage>
        <taxon>Eukaryota</taxon>
        <taxon>Metazoa</taxon>
        <taxon>Ecdysozoa</taxon>
        <taxon>Nematoda</taxon>
        <taxon>Chromadorea</taxon>
        <taxon>Rhabditida</taxon>
        <taxon>Rhabditina</taxon>
        <taxon>Rhabditomorpha</taxon>
        <taxon>Strongyloidea</taxon>
        <taxon>Trichostrongylidae</taxon>
        <taxon>Haemonchus</taxon>
    </lineage>
</organism>
<dbReference type="WBParaSite" id="HPLM_0000603801-mRNA-1">
    <property type="protein sequence ID" value="HPLM_0000603801-mRNA-1"/>
    <property type="gene ID" value="HPLM_0000603801"/>
</dbReference>
<evidence type="ECO:0000313" key="1">
    <source>
        <dbReference type="WBParaSite" id="HPLM_0000603801-mRNA-1"/>
    </source>
</evidence>
<accession>A0A0N4W7D7</accession>
<protein>
    <submittedName>
        <fullName evidence="1">ENR1 protein</fullName>
    </submittedName>
</protein>
<proteinExistence type="predicted"/>
<sequence length="35" mass="4166">LQRKGNQWMWPDGNPVSYRAFLLSRSKREDIGIVF</sequence>